<dbReference type="Proteomes" id="UP000597507">
    <property type="component" value="Unassembled WGS sequence"/>
</dbReference>
<reference evidence="1 2" key="1">
    <citation type="journal article" date="2014" name="Int. J. Syst. Evol. Microbiol.">
        <title>Complete genome sequence of Corynebacterium casei LMG S-19264T (=DSM 44701T), isolated from a smear-ripened cheese.</title>
        <authorList>
            <consortium name="US DOE Joint Genome Institute (JGI-PGF)"/>
            <person name="Walter F."/>
            <person name="Albersmeier A."/>
            <person name="Kalinowski J."/>
            <person name="Ruckert C."/>
        </authorList>
    </citation>
    <scope>NUCLEOTIDE SEQUENCE [LARGE SCALE GENOMIC DNA]</scope>
    <source>
        <strain evidence="1 2">CGMCC 1.16330</strain>
    </source>
</reference>
<accession>A0A8J2ZFK1</accession>
<evidence type="ECO:0000313" key="1">
    <source>
        <dbReference type="EMBL" id="GGG50261.1"/>
    </source>
</evidence>
<evidence type="ECO:0000313" key="2">
    <source>
        <dbReference type="Proteomes" id="UP000597507"/>
    </source>
</evidence>
<dbReference type="EMBL" id="BMKS01000022">
    <property type="protein sequence ID" value="GGG50261.1"/>
    <property type="molecule type" value="Genomic_DNA"/>
</dbReference>
<sequence length="62" mass="6888">MRGENREVRSGFDLVAGTWTASRNAGVGRCGRVADHASVRATQFYDCRRDETSLDEVERIGV</sequence>
<gene>
    <name evidence="1" type="ORF">GCM10010964_41950</name>
</gene>
<comment type="caution">
    <text evidence="1">The sequence shown here is derived from an EMBL/GenBank/DDBJ whole genome shotgun (WGS) entry which is preliminary data.</text>
</comment>
<dbReference type="AlphaFoldDB" id="A0A8J2ZFK1"/>
<organism evidence="1 2">
    <name type="scientific">Caldovatus sediminis</name>
    <dbReference type="NCBI Taxonomy" id="2041189"/>
    <lineage>
        <taxon>Bacteria</taxon>
        <taxon>Pseudomonadati</taxon>
        <taxon>Pseudomonadota</taxon>
        <taxon>Alphaproteobacteria</taxon>
        <taxon>Acetobacterales</taxon>
        <taxon>Roseomonadaceae</taxon>
        <taxon>Caldovatus</taxon>
    </lineage>
</organism>
<protein>
    <submittedName>
        <fullName evidence="1">Uncharacterized protein</fullName>
    </submittedName>
</protein>
<keyword evidence="2" id="KW-1185">Reference proteome</keyword>
<name>A0A8J2ZFK1_9PROT</name>
<proteinExistence type="predicted"/>